<sequence length="271" mass="30567">MRLLNCGAHEEALAELLKFPQALGELWYDANQGEWEGRYAGEPALEFTCEAVRRCVATHAESLEKMVFTRPPLVHEGLGYGDAIDLEDFERLRSLSVHQVFLVNLISNTRVSRCLPPNLEELEVFYDDSGYVDFLDQGDIAHPHWLLTLLEELKGPDSKLKALSRIRIVALEWAPGQDEVDADDGQDSSNASSSTGHDSRGSGDVQLRGHPNSPWRPPEMLLDLLVQAGICFSIFLHPKRRARLTPDHVKGFDDDWEDEWDSEVDFLPSFV</sequence>
<proteinExistence type="predicted"/>
<dbReference type="GeneID" id="92097744"/>
<feature type="region of interest" description="Disordered" evidence="1">
    <location>
        <begin position="178"/>
        <end position="212"/>
    </location>
</feature>
<dbReference type="RefSeq" id="XP_066709642.1">
    <property type="nucleotide sequence ID" value="XM_066864681.1"/>
</dbReference>
<comment type="caution">
    <text evidence="2">The sequence shown here is derived from an EMBL/GenBank/DDBJ whole genome shotgun (WGS) entry which is preliminary data.</text>
</comment>
<name>A0ABR1T869_9PEZI</name>
<organism evidence="2 3">
    <name type="scientific">Apiospora phragmitis</name>
    <dbReference type="NCBI Taxonomy" id="2905665"/>
    <lineage>
        <taxon>Eukaryota</taxon>
        <taxon>Fungi</taxon>
        <taxon>Dikarya</taxon>
        <taxon>Ascomycota</taxon>
        <taxon>Pezizomycotina</taxon>
        <taxon>Sordariomycetes</taxon>
        <taxon>Xylariomycetidae</taxon>
        <taxon>Amphisphaeriales</taxon>
        <taxon>Apiosporaceae</taxon>
        <taxon>Apiospora</taxon>
    </lineage>
</organism>
<dbReference type="EMBL" id="JAQQWL010000013">
    <property type="protein sequence ID" value="KAK8042789.1"/>
    <property type="molecule type" value="Genomic_DNA"/>
</dbReference>
<reference evidence="2 3" key="1">
    <citation type="submission" date="2023-01" db="EMBL/GenBank/DDBJ databases">
        <title>Analysis of 21 Apiospora genomes using comparative genomics revels a genus with tremendous synthesis potential of carbohydrate active enzymes and secondary metabolites.</title>
        <authorList>
            <person name="Sorensen T."/>
        </authorList>
    </citation>
    <scope>NUCLEOTIDE SEQUENCE [LARGE SCALE GENOMIC DNA]</scope>
    <source>
        <strain evidence="2 3">CBS 135458</strain>
    </source>
</reference>
<gene>
    <name evidence="2" type="ORF">PG994_013272</name>
</gene>
<protein>
    <submittedName>
        <fullName evidence="2">RNI-like protein</fullName>
    </submittedName>
</protein>
<evidence type="ECO:0000313" key="3">
    <source>
        <dbReference type="Proteomes" id="UP001480595"/>
    </source>
</evidence>
<dbReference type="Proteomes" id="UP001480595">
    <property type="component" value="Unassembled WGS sequence"/>
</dbReference>
<evidence type="ECO:0000313" key="2">
    <source>
        <dbReference type="EMBL" id="KAK8042789.1"/>
    </source>
</evidence>
<keyword evidence="3" id="KW-1185">Reference proteome</keyword>
<evidence type="ECO:0000256" key="1">
    <source>
        <dbReference type="SAM" id="MobiDB-lite"/>
    </source>
</evidence>
<accession>A0ABR1T869</accession>
<feature type="compositionally biased region" description="Polar residues" evidence="1">
    <location>
        <begin position="187"/>
        <end position="196"/>
    </location>
</feature>